<dbReference type="Gene3D" id="1.20.120.1960">
    <property type="entry name" value="QSOX sulfhydryl oxidase domain"/>
    <property type="match status" value="1"/>
</dbReference>
<dbReference type="GO" id="GO:0000139">
    <property type="term" value="C:Golgi membrane"/>
    <property type="evidence" value="ECO:0007669"/>
    <property type="project" value="TreeGrafter"/>
</dbReference>
<evidence type="ECO:0000256" key="10">
    <source>
        <dbReference type="RuleBase" id="RU371123"/>
    </source>
</evidence>
<dbReference type="Pfam" id="PF00085">
    <property type="entry name" value="Thioredoxin"/>
    <property type="match status" value="1"/>
</dbReference>
<evidence type="ECO:0000256" key="1">
    <source>
        <dbReference type="ARBA" id="ARBA00001974"/>
    </source>
</evidence>
<organism evidence="14 15">
    <name type="scientific">Plectus sambesii</name>
    <dbReference type="NCBI Taxonomy" id="2011161"/>
    <lineage>
        <taxon>Eukaryota</taxon>
        <taxon>Metazoa</taxon>
        <taxon>Ecdysozoa</taxon>
        <taxon>Nematoda</taxon>
        <taxon>Chromadorea</taxon>
        <taxon>Plectida</taxon>
        <taxon>Plectina</taxon>
        <taxon>Plectoidea</taxon>
        <taxon>Plectidae</taxon>
        <taxon>Plectus</taxon>
    </lineage>
</organism>
<evidence type="ECO:0000256" key="5">
    <source>
        <dbReference type="ARBA" id="ARBA00022827"/>
    </source>
</evidence>
<dbReference type="GO" id="GO:0006457">
    <property type="term" value="P:protein folding"/>
    <property type="evidence" value="ECO:0007669"/>
    <property type="project" value="TreeGrafter"/>
</dbReference>
<keyword evidence="14" id="KW-1185">Reference proteome</keyword>
<dbReference type="GO" id="GO:0003756">
    <property type="term" value="F:protein disulfide isomerase activity"/>
    <property type="evidence" value="ECO:0007669"/>
    <property type="project" value="TreeGrafter"/>
</dbReference>
<evidence type="ECO:0000259" key="13">
    <source>
        <dbReference type="PROSITE" id="PS51352"/>
    </source>
</evidence>
<dbReference type="GO" id="GO:0005615">
    <property type="term" value="C:extracellular space"/>
    <property type="evidence" value="ECO:0007669"/>
    <property type="project" value="TreeGrafter"/>
</dbReference>
<dbReference type="InterPro" id="IPR040986">
    <property type="entry name" value="QSOX_FAD-bd_dom"/>
</dbReference>
<dbReference type="PROSITE" id="PS51324">
    <property type="entry name" value="ERV_ALR"/>
    <property type="match status" value="1"/>
</dbReference>
<protein>
    <recommendedName>
        <fullName evidence="10">Sulfhydryl oxidase</fullName>
        <ecNumber evidence="10">1.8.3.2</ecNumber>
    </recommendedName>
</protein>
<feature type="domain" description="Thioredoxin" evidence="13">
    <location>
        <begin position="22"/>
        <end position="154"/>
    </location>
</feature>
<evidence type="ECO:0000313" key="15">
    <source>
        <dbReference type="WBParaSite" id="PSAMB.scaffold5142size12522.g25983.t1"/>
    </source>
</evidence>
<dbReference type="Gene3D" id="1.20.120.310">
    <property type="entry name" value="ERV/ALR sulfhydryl oxidase domain"/>
    <property type="match status" value="1"/>
</dbReference>
<dbReference type="InterPro" id="IPR039798">
    <property type="entry name" value="Sulfhydryl_oxidase"/>
</dbReference>
<keyword evidence="5 10" id="KW-0274">FAD</keyword>
<dbReference type="GO" id="GO:0016971">
    <property type="term" value="F:flavin-dependent sulfhydryl oxidase activity"/>
    <property type="evidence" value="ECO:0007669"/>
    <property type="project" value="InterPro"/>
</dbReference>
<keyword evidence="7" id="KW-1015">Disulfide bond</keyword>
<dbReference type="CDD" id="cd02992">
    <property type="entry name" value="PDI_a_QSOX"/>
    <property type="match status" value="1"/>
</dbReference>
<dbReference type="Pfam" id="PF18371">
    <property type="entry name" value="FAD_SOX"/>
    <property type="match status" value="1"/>
</dbReference>
<dbReference type="InterPro" id="IPR017905">
    <property type="entry name" value="ERV/ALR_sulphydryl_oxidase"/>
</dbReference>
<dbReference type="Pfam" id="PF04777">
    <property type="entry name" value="Evr1_Alr"/>
    <property type="match status" value="1"/>
</dbReference>
<dbReference type="InterPro" id="IPR042568">
    <property type="entry name" value="QSOX_FAD-bd_sf"/>
</dbReference>
<dbReference type="InterPro" id="IPR013766">
    <property type="entry name" value="Thioredoxin_domain"/>
</dbReference>
<keyword evidence="3 10" id="KW-0285">Flavoprotein</keyword>
<keyword evidence="8" id="KW-0325">Glycoprotein</keyword>
<evidence type="ECO:0000256" key="2">
    <source>
        <dbReference type="ARBA" id="ARBA00006041"/>
    </source>
</evidence>
<reference evidence="15" key="1">
    <citation type="submission" date="2022-11" db="UniProtKB">
        <authorList>
            <consortium name="WormBaseParasite"/>
        </authorList>
    </citation>
    <scope>IDENTIFICATION</scope>
</reference>
<dbReference type="SUPFAM" id="SSF69000">
    <property type="entry name" value="FAD-dependent thiol oxidase"/>
    <property type="match status" value="1"/>
</dbReference>
<name>A0A914WWW1_9BILA</name>
<keyword evidence="6 10" id="KW-0560">Oxidoreductase</keyword>
<evidence type="ECO:0000256" key="7">
    <source>
        <dbReference type="ARBA" id="ARBA00023157"/>
    </source>
</evidence>
<evidence type="ECO:0000256" key="6">
    <source>
        <dbReference type="ARBA" id="ARBA00023002"/>
    </source>
</evidence>
<dbReference type="FunFam" id="1.20.120.310:FF:000001">
    <property type="entry name" value="Sulfhydryl oxidase"/>
    <property type="match status" value="1"/>
</dbReference>
<evidence type="ECO:0000256" key="9">
    <source>
        <dbReference type="ARBA" id="ARBA00048864"/>
    </source>
</evidence>
<dbReference type="Gene3D" id="3.40.30.10">
    <property type="entry name" value="Glutaredoxin"/>
    <property type="match status" value="2"/>
</dbReference>
<dbReference type="EC" id="1.8.3.2" evidence="10"/>
<comment type="cofactor">
    <cofactor evidence="1 10">
        <name>FAD</name>
        <dbReference type="ChEBI" id="CHEBI:57692"/>
    </cofactor>
</comment>
<feature type="domain" description="ERV/ALR sulfhydryl oxidase" evidence="12">
    <location>
        <begin position="409"/>
        <end position="515"/>
    </location>
</feature>
<keyword evidence="4 11" id="KW-0732">Signal</keyword>
<keyword evidence="10" id="KW-0812">Transmembrane</keyword>
<dbReference type="PANTHER" id="PTHR22897">
    <property type="entry name" value="QUIESCIN Q6-RELATED SULFHYDRYL OXIDASE"/>
    <property type="match status" value="1"/>
</dbReference>
<dbReference type="AlphaFoldDB" id="A0A914WWW1"/>
<evidence type="ECO:0000256" key="8">
    <source>
        <dbReference type="ARBA" id="ARBA00023180"/>
    </source>
</evidence>
<dbReference type="WBParaSite" id="PSAMB.scaffold5142size12522.g25983.t1">
    <property type="protein sequence ID" value="PSAMB.scaffold5142size12522.g25983.t1"/>
    <property type="gene ID" value="PSAMB.scaffold5142size12522.g25983"/>
</dbReference>
<dbReference type="Proteomes" id="UP000887566">
    <property type="component" value="Unplaced"/>
</dbReference>
<comment type="similarity">
    <text evidence="2">Belongs to the quiescin-sulfhydryl oxidase (QSOX) family.</text>
</comment>
<proteinExistence type="inferred from homology"/>
<sequence>MRRPPPTMRSNALFFAVCAFLLAPSISKADKTLYTPDDHVLILDIENFNDKLYNQNRAFFVEFYSSYCGACISYAPKFKTFAKDVMDWKDTVEVTVVNCADEKNSPLCREHGIDSFPTLKYFKYQSKTKDDGVKFEGDKHDIINLPGNLAQLVYDDYMQQKPAEWPKFAPIHSTATVKDLWSSFPTEFLVIVFEKMPAKTAWSLMIDFASEKRVRIFNAAEDHPLLNTLNDASKSFPKLVVYKNNLDSADYVAREAGDYYGMLTKIEQYLNGAVPDAERQEPVVNAVDSPKAQPADSLLQGNEIDPFKVQLLDLTAALTYMTEHEIPRKQRIIGEDFTALKSFIHLLSKYVPGTNPIRRLFYRLDQWLTTEVASDSIASEQWLAKLEKVQDELGHPLAANSTYSSCRGSKPHLRGYTCGLWTLFHGVTAQAYKQDGANADFKPVAVLEPIRQFVKHFLSCEECSKHFDQMANERRLSAVVAPQEVVLWLWRAHNEVNERLKGAASEDPSFPKQQFPPPSLCPSCRSGSSWDEKVVLDFLTKHYTNVYTDSAKSGSYKVSDFDKGHRADADKKLNLNPRFAGVGQRVERMEETERRLQQEKTDLSPQRRWQAYDSERRLNEDGGGWLGWTGLDTTLCISLWLISSLFLICLFVYFKYRRNKSKFWKTFYYYNDYKV</sequence>
<accession>A0A914WWW1</accession>
<evidence type="ECO:0000256" key="11">
    <source>
        <dbReference type="SAM" id="SignalP"/>
    </source>
</evidence>
<feature type="transmembrane region" description="Helical" evidence="10">
    <location>
        <begin position="637"/>
        <end position="656"/>
    </location>
</feature>
<feature type="signal peptide" evidence="11">
    <location>
        <begin position="1"/>
        <end position="29"/>
    </location>
</feature>
<evidence type="ECO:0000256" key="3">
    <source>
        <dbReference type="ARBA" id="ARBA00022630"/>
    </source>
</evidence>
<comment type="catalytic activity">
    <reaction evidence="9 10">
        <text>2 R'C(R)SH + O2 = R'C(R)S-S(R)CR' + H2O2</text>
        <dbReference type="Rhea" id="RHEA:17357"/>
        <dbReference type="ChEBI" id="CHEBI:15379"/>
        <dbReference type="ChEBI" id="CHEBI:16240"/>
        <dbReference type="ChEBI" id="CHEBI:16520"/>
        <dbReference type="ChEBI" id="CHEBI:17412"/>
        <dbReference type="EC" id="1.8.3.2"/>
    </reaction>
</comment>
<keyword evidence="10" id="KW-1133">Transmembrane helix</keyword>
<dbReference type="InterPro" id="IPR036774">
    <property type="entry name" value="ERV/ALR_sulphydryl_oxid_sf"/>
</dbReference>
<evidence type="ECO:0000313" key="14">
    <source>
        <dbReference type="Proteomes" id="UP000887566"/>
    </source>
</evidence>
<dbReference type="PANTHER" id="PTHR22897:SF26">
    <property type="entry name" value="SULFHYDRYL OXIDASE"/>
    <property type="match status" value="1"/>
</dbReference>
<evidence type="ECO:0000256" key="4">
    <source>
        <dbReference type="ARBA" id="ARBA00022729"/>
    </source>
</evidence>
<dbReference type="InterPro" id="IPR036249">
    <property type="entry name" value="Thioredoxin-like_sf"/>
</dbReference>
<keyword evidence="10" id="KW-0472">Membrane</keyword>
<feature type="chain" id="PRO_5037134231" description="Sulfhydryl oxidase" evidence="11">
    <location>
        <begin position="30"/>
        <end position="675"/>
    </location>
</feature>
<evidence type="ECO:0000259" key="12">
    <source>
        <dbReference type="PROSITE" id="PS51324"/>
    </source>
</evidence>
<dbReference type="PROSITE" id="PS51352">
    <property type="entry name" value="THIOREDOXIN_2"/>
    <property type="match status" value="1"/>
</dbReference>
<dbReference type="SUPFAM" id="SSF52833">
    <property type="entry name" value="Thioredoxin-like"/>
    <property type="match status" value="1"/>
</dbReference>